<dbReference type="InterPro" id="IPR050661">
    <property type="entry name" value="BglG_antiterminators"/>
</dbReference>
<accession>A0AAJ2SB89</accession>
<evidence type="ECO:0000313" key="3">
    <source>
        <dbReference type="Proteomes" id="UP001282336"/>
    </source>
</evidence>
<dbReference type="Gene3D" id="1.10.10.10">
    <property type="entry name" value="Winged helix-like DNA-binding domain superfamily/Winged helix DNA-binding domain"/>
    <property type="match status" value="1"/>
</dbReference>
<dbReference type="EMBL" id="JAWXRC010000040">
    <property type="protein sequence ID" value="MDX6033126.1"/>
    <property type="molecule type" value="Genomic_DNA"/>
</dbReference>
<dbReference type="InterPro" id="IPR016152">
    <property type="entry name" value="PTrfase/Anion_transptr"/>
</dbReference>
<sequence>MLNERQLSLLVKLEHQSSSLAELAQSAGVSARTISRDIDYLNFTLSGRARVNNQGSAGVQLDILDRKHYFQLLQRHDHDDQLLALLLLNGFTTRLQLADALDLPETLVADKLVKLRQRYEKVFCIAGRPGVGYFIDEPETRQILILANLLKKDPFISPLTGFNYAAVERLTSSLASLQGWPAIGRDYVVSMVLAVWAMRNVIRSVPLSEGDHDIAFCIENAGFYFNQKILSVLVSLLDELQLQATRITPEVIQHLLTETLSAHPGGELDAQLVEDLTGHVTRCAASPVWVAESRQGSMNNLKAAWPVAFDMSIRFITLLREQLGLLISDSDLIGLYFACALERHQTERQPVILLAEQNAIATVNKLAIERDIPNSRVHIARSVAEMIGLREELQPVCIINNSHLELDESVSNVLNIRNIITPGGISQIKDFLDTVFIRQNLDRLFPIEGSFHEDNSPEDSWLEICARVSQRLVKHKHLTADEAWRICQREQEGENLIVNQLAIPHCWSERETSFRGFFITLSHPLTVNHEPVSHLLIACASASARHELKIFSYLARTLYKHLPGEITGLKNAGEFVRLLRE</sequence>
<dbReference type="Proteomes" id="UP001282336">
    <property type="component" value="Unassembled WGS sequence"/>
</dbReference>
<protein>
    <submittedName>
        <fullName evidence="2">Frv operon regulatory protein</fullName>
    </submittedName>
</protein>
<dbReference type="PANTHER" id="PTHR30185:SF14">
    <property type="entry name" value="STATIONARY PHASE-INDUCIBLE PROTEIN CSIE-RELATED"/>
    <property type="match status" value="1"/>
</dbReference>
<comment type="caution">
    <text evidence="2">The sequence shown here is derived from an EMBL/GenBank/DDBJ whole genome shotgun (WGS) entry which is preliminary data.</text>
</comment>
<dbReference type="InterPro" id="IPR036388">
    <property type="entry name" value="WH-like_DNA-bd_sf"/>
</dbReference>
<dbReference type="AlphaFoldDB" id="A0AAJ2SB89"/>
<dbReference type="RefSeq" id="WP_319629604.1">
    <property type="nucleotide sequence ID" value="NZ_JAWXRB010000042.1"/>
</dbReference>
<name>A0AAJ2SB89_9ENTR</name>
<proteinExistence type="predicted"/>
<organism evidence="2 3">
    <name type="scientific">Scandinavium lactucae</name>
    <dbReference type="NCBI Taxonomy" id="3095028"/>
    <lineage>
        <taxon>Bacteria</taxon>
        <taxon>Pseudomonadati</taxon>
        <taxon>Pseudomonadota</taxon>
        <taxon>Gammaproteobacteria</taxon>
        <taxon>Enterobacterales</taxon>
        <taxon>Enterobacteriaceae</taxon>
        <taxon>Scandinavium</taxon>
    </lineage>
</organism>
<dbReference type="PROSITE" id="PS51094">
    <property type="entry name" value="PTS_EIIA_TYPE_2"/>
    <property type="match status" value="1"/>
</dbReference>
<gene>
    <name evidence="2" type="ORF">SIL20_16600</name>
</gene>
<feature type="domain" description="PTS EIIA type-2" evidence="1">
    <location>
        <begin position="443"/>
        <end position="581"/>
    </location>
</feature>
<dbReference type="PANTHER" id="PTHR30185">
    <property type="entry name" value="CRYPTIC BETA-GLUCOSIDE BGL OPERON ANTITERMINATOR"/>
    <property type="match status" value="1"/>
</dbReference>
<reference evidence="2" key="1">
    <citation type="submission" date="2023-11" db="EMBL/GenBank/DDBJ databases">
        <title>Scandinavium wanjuensis sp. nov., isolated from lettuce South Korea.</title>
        <authorList>
            <person name="Park J."/>
            <person name="Park S."/>
            <person name="Oh K.K."/>
            <person name="Cho G.S."/>
            <person name="Franz C.M.A.P."/>
        </authorList>
    </citation>
    <scope>NUCLEOTIDE SEQUENCE</scope>
    <source>
        <strain evidence="2">V105_12</strain>
    </source>
</reference>
<dbReference type="SUPFAM" id="SSF55804">
    <property type="entry name" value="Phoshotransferase/anion transport protein"/>
    <property type="match status" value="1"/>
</dbReference>
<dbReference type="InterPro" id="IPR002178">
    <property type="entry name" value="PTS_EIIA_type-2_dom"/>
</dbReference>
<dbReference type="Pfam" id="PF00359">
    <property type="entry name" value="PTS_EIIA_2"/>
    <property type="match status" value="1"/>
</dbReference>
<dbReference type="NCBIfam" id="NF007366">
    <property type="entry name" value="PRK09863.1"/>
    <property type="match status" value="1"/>
</dbReference>
<evidence type="ECO:0000313" key="2">
    <source>
        <dbReference type="EMBL" id="MDX6033126.1"/>
    </source>
</evidence>
<evidence type="ECO:0000259" key="1">
    <source>
        <dbReference type="PROSITE" id="PS51094"/>
    </source>
</evidence>
<dbReference type="Gene3D" id="3.40.930.10">
    <property type="entry name" value="Mannitol-specific EII, Chain A"/>
    <property type="match status" value="1"/>
</dbReference>